<dbReference type="eggNOG" id="COG1418">
    <property type="taxonomic scope" value="Bacteria"/>
</dbReference>
<name>A0A075WT89_9BACT</name>
<dbReference type="Proteomes" id="UP000028481">
    <property type="component" value="Chromosome"/>
</dbReference>
<dbReference type="HOGENOM" id="CLU_116766_0_0_0"/>
<reference evidence="2 3" key="1">
    <citation type="journal article" date="2015" name="Genome Announc.">
        <title>Genome Sequence of a Sulfate-Reducing Thermophilic Bacterium, Thermodesulfobacterium commune DSM 2178T (Phylum Thermodesulfobacteria).</title>
        <authorList>
            <person name="Bhatnagar S."/>
            <person name="Badger J.H."/>
            <person name="Madupu R."/>
            <person name="Khouri H.M."/>
            <person name="O'Connor E.M."/>
            <person name="Robb F.T."/>
            <person name="Ward N.L."/>
            <person name="Eisen J.A."/>
        </authorList>
    </citation>
    <scope>NUCLEOTIDE SEQUENCE [LARGE SCALE GENOMIC DNA]</scope>
    <source>
        <strain evidence="2 3">DSM 2178</strain>
    </source>
</reference>
<dbReference type="AlphaFoldDB" id="A0A075WT89"/>
<gene>
    <name evidence="2" type="ORF">HL41_01365</name>
</gene>
<proteinExistence type="predicted"/>
<dbReference type="RefSeq" id="WP_051754413.1">
    <property type="nucleotide sequence ID" value="NZ_CP008796.1"/>
</dbReference>
<accession>A0A075WT89</accession>
<evidence type="ECO:0000313" key="2">
    <source>
        <dbReference type="EMBL" id="AIH03583.1"/>
    </source>
</evidence>
<dbReference type="CDD" id="cd00077">
    <property type="entry name" value="HDc"/>
    <property type="match status" value="1"/>
</dbReference>
<dbReference type="STRING" id="289377.HL41_01365"/>
<dbReference type="OrthoDB" id="5431498at2"/>
<protein>
    <recommendedName>
        <fullName evidence="1">HD domain-containing protein</fullName>
    </recommendedName>
</protein>
<evidence type="ECO:0000259" key="1">
    <source>
        <dbReference type="Pfam" id="PF01966"/>
    </source>
</evidence>
<dbReference type="InterPro" id="IPR003607">
    <property type="entry name" value="HD/PDEase_dom"/>
</dbReference>
<organism evidence="2 3">
    <name type="scientific">Thermodesulfobacterium commune DSM 2178</name>
    <dbReference type="NCBI Taxonomy" id="289377"/>
    <lineage>
        <taxon>Bacteria</taxon>
        <taxon>Pseudomonadati</taxon>
        <taxon>Thermodesulfobacteriota</taxon>
        <taxon>Thermodesulfobacteria</taxon>
        <taxon>Thermodesulfobacteriales</taxon>
        <taxon>Thermodesulfobacteriaceae</taxon>
        <taxon>Thermodesulfobacterium</taxon>
    </lineage>
</organism>
<dbReference type="InterPro" id="IPR006674">
    <property type="entry name" value="HD_domain"/>
</dbReference>
<evidence type="ECO:0000313" key="3">
    <source>
        <dbReference type="Proteomes" id="UP000028481"/>
    </source>
</evidence>
<dbReference type="SUPFAM" id="SSF109604">
    <property type="entry name" value="HD-domain/PDEase-like"/>
    <property type="match status" value="1"/>
</dbReference>
<dbReference type="KEGG" id="tcm:HL41_01365"/>
<dbReference type="Gene3D" id="1.10.3210.10">
    <property type="entry name" value="Hypothetical protein af1432"/>
    <property type="match status" value="1"/>
</dbReference>
<sequence>MLSVKDCYSLLKKEGVPPHIIRHSEKVALLSVFLGCRLKKEGKANLEIPLLIAGALLHDIKKYEAILKGTNHAIAGYRFLKSLGYPQIASIIKSHVYLDLSTLKGPITEEEIVYYTDKRVKHEEIVCLKERFSDLKIRYGKTLSSQVRIYFLEKLSYVIEDRIFKGLSFGPEQLLTLEKLDKEARDVFEVCFKGCSNCRGEVF</sequence>
<dbReference type="PaxDb" id="289377-HL41_01365"/>
<keyword evidence="3" id="KW-1185">Reference proteome</keyword>
<dbReference type="EMBL" id="CP008796">
    <property type="protein sequence ID" value="AIH03583.1"/>
    <property type="molecule type" value="Genomic_DNA"/>
</dbReference>
<feature type="domain" description="HD" evidence="1">
    <location>
        <begin position="21"/>
        <end position="117"/>
    </location>
</feature>
<dbReference type="Pfam" id="PF01966">
    <property type="entry name" value="HD"/>
    <property type="match status" value="1"/>
</dbReference>